<reference evidence="2 3" key="1">
    <citation type="submission" date="2023-03" db="EMBL/GenBank/DDBJ databases">
        <title>Paludisphaera mucosa sp. nov. a novel planctomycete from northern fen.</title>
        <authorList>
            <person name="Ivanova A."/>
        </authorList>
    </citation>
    <scope>NUCLEOTIDE SEQUENCE [LARGE SCALE GENOMIC DNA]</scope>
    <source>
        <strain evidence="2 3">Pla2</strain>
    </source>
</reference>
<dbReference type="PANTHER" id="PTHR45648:SF22">
    <property type="entry name" value="GDSL LIPASE_ACYLHYDROLASE FAMILY PROTEIN (AFU_ORTHOLOGUE AFUA_4G14700)"/>
    <property type="match status" value="1"/>
</dbReference>
<dbReference type="Pfam" id="PF00657">
    <property type="entry name" value="Lipase_GDSL"/>
    <property type="match status" value="1"/>
</dbReference>
<dbReference type="InterPro" id="IPR051058">
    <property type="entry name" value="GDSL_Est/Lipase"/>
</dbReference>
<evidence type="ECO:0000313" key="3">
    <source>
        <dbReference type="Proteomes" id="UP001216907"/>
    </source>
</evidence>
<dbReference type="CDD" id="cd01846">
    <property type="entry name" value="fatty_acyltransferase_like"/>
    <property type="match status" value="1"/>
</dbReference>
<dbReference type="PANTHER" id="PTHR45648">
    <property type="entry name" value="GDSL LIPASE/ACYLHYDROLASE FAMILY PROTEIN (AFU_ORTHOLOGUE AFUA_4G14700)"/>
    <property type="match status" value="1"/>
</dbReference>
<dbReference type="Proteomes" id="UP001216907">
    <property type="component" value="Unassembled WGS sequence"/>
</dbReference>
<accession>A0ABT6FC43</accession>
<dbReference type="Gene3D" id="3.40.50.1110">
    <property type="entry name" value="SGNH hydrolase"/>
    <property type="match status" value="1"/>
</dbReference>
<dbReference type="EMBL" id="JARRAG010000002">
    <property type="protein sequence ID" value="MDG3005102.1"/>
    <property type="molecule type" value="Genomic_DNA"/>
</dbReference>
<comment type="caution">
    <text evidence="2">The sequence shown here is derived from an EMBL/GenBank/DDBJ whole genome shotgun (WGS) entry which is preliminary data.</text>
</comment>
<dbReference type="InterPro" id="IPR001087">
    <property type="entry name" value="GDSL"/>
</dbReference>
<gene>
    <name evidence="2" type="ORF">PZE19_15040</name>
</gene>
<dbReference type="InterPro" id="IPR036514">
    <property type="entry name" value="SGNH_hydro_sf"/>
</dbReference>
<proteinExistence type="predicted"/>
<dbReference type="GO" id="GO:0016787">
    <property type="term" value="F:hydrolase activity"/>
    <property type="evidence" value="ECO:0007669"/>
    <property type="project" value="UniProtKB-KW"/>
</dbReference>
<dbReference type="EC" id="3.1.-.-" evidence="2"/>
<evidence type="ECO:0000256" key="1">
    <source>
        <dbReference type="ARBA" id="ARBA00022801"/>
    </source>
</evidence>
<sequence>MDELKRAGCIRRAALAMALMLVAGLGVESRAGSYTGLVVFGDSLSDVGNTFAAATFPGAPYVGGRYSDGPIWVDYLAARLGIAAPTPSFLGGTDYAWGFAQSGADFSYPMGPMGPGVPNLLTQVGGFLMGGGTLNDGQLVSVWAGANDFLNNGVTDFVQVADNIITAITTLAAAGGTHFLVGNLPLLGMLPLTPAISDAQRAGLNMLTMAFNATLGAKIAGLQAAMPGLDIHYFDVNAKFQQIIADPAAFGLTNVTDGAIFKTNPADGTGYLFWDEVHPTTAVHALIADVAFAAVVPEPSSLVLAAIAGGSVLVAARATRSRRAA</sequence>
<protein>
    <submittedName>
        <fullName evidence="2">SGNH/GDSL hydrolase family protein</fullName>
        <ecNumber evidence="2">3.1.-.-</ecNumber>
    </submittedName>
</protein>
<dbReference type="SUPFAM" id="SSF52266">
    <property type="entry name" value="SGNH hydrolase"/>
    <property type="match status" value="1"/>
</dbReference>
<keyword evidence="3" id="KW-1185">Reference proteome</keyword>
<dbReference type="RefSeq" id="WP_277861451.1">
    <property type="nucleotide sequence ID" value="NZ_JARRAG010000002.1"/>
</dbReference>
<keyword evidence="1 2" id="KW-0378">Hydrolase</keyword>
<organism evidence="2 3">
    <name type="scientific">Paludisphaera mucosa</name>
    <dbReference type="NCBI Taxonomy" id="3030827"/>
    <lineage>
        <taxon>Bacteria</taxon>
        <taxon>Pseudomonadati</taxon>
        <taxon>Planctomycetota</taxon>
        <taxon>Planctomycetia</taxon>
        <taxon>Isosphaerales</taxon>
        <taxon>Isosphaeraceae</taxon>
        <taxon>Paludisphaera</taxon>
    </lineage>
</organism>
<evidence type="ECO:0000313" key="2">
    <source>
        <dbReference type="EMBL" id="MDG3005102.1"/>
    </source>
</evidence>
<name>A0ABT6FC43_9BACT</name>